<dbReference type="InterPro" id="IPR050984">
    <property type="entry name" value="Gfo/Idh/MocA_domain"/>
</dbReference>
<dbReference type="InterPro" id="IPR055170">
    <property type="entry name" value="GFO_IDH_MocA-like_dom"/>
</dbReference>
<proteinExistence type="inferred from homology"/>
<evidence type="ECO:0000313" key="5">
    <source>
        <dbReference type="EMBL" id="QEL10308.1"/>
    </source>
</evidence>
<dbReference type="SUPFAM" id="SSF51735">
    <property type="entry name" value="NAD(P)-binding Rossmann-fold domains"/>
    <property type="match status" value="1"/>
</dbReference>
<dbReference type="Gene3D" id="3.30.360.10">
    <property type="entry name" value="Dihydrodipicolinate Reductase, domain 2"/>
    <property type="match status" value="1"/>
</dbReference>
<reference evidence="5 6" key="1">
    <citation type="submission" date="2019-08" db="EMBL/GenBank/DDBJ databases">
        <title>Complete genome sequence of Kushneria sp. YCWA18, a halophilic phosphate-solubilizing bacterium isolated from Daqiao saltern in China.</title>
        <authorList>
            <person name="Du G.-X."/>
            <person name="Qu L.-Y."/>
        </authorList>
    </citation>
    <scope>NUCLEOTIDE SEQUENCE [LARGE SCALE GENOMIC DNA]</scope>
    <source>
        <strain evidence="5 6">YCWA18</strain>
    </source>
</reference>
<feature type="domain" description="GFO/IDH/MocA-like oxidoreductase" evidence="4">
    <location>
        <begin position="161"/>
        <end position="275"/>
    </location>
</feature>
<evidence type="ECO:0000256" key="2">
    <source>
        <dbReference type="ARBA" id="ARBA00023002"/>
    </source>
</evidence>
<comment type="similarity">
    <text evidence="1">Belongs to the Gfo/Idh/MocA family.</text>
</comment>
<evidence type="ECO:0000313" key="6">
    <source>
        <dbReference type="Proteomes" id="UP000322553"/>
    </source>
</evidence>
<sequence>MKTAAPAAVFASGHDQGGLKLNSNHRRKIRYAVVSGGEISQGAFMPGISSTTNSELAALVTGDPEKARVLGERYHIRTCGYEDYESLLHSGDIDAVYVASPNFRHREHTVPALRAGVHVLLEKPMATSVEDCEAMLEAADQGGAKLMIAYRLHHEPGTLDMIERLRQGEIGQPRTFSSHFLQNLNERNHRALNGYWAGPVPDLGTYPINAVRHLFASEPIEVSAMADNTPGRHYDCDDTWSVTMRFPEGRMAQFIVGYAASVFNHFSVVGMEGHLQASPCYFFGPGVSITHSITRGSRTTTVAPGAVEQFGGQTDYFSDCILNDREPEADGIEGLRDVRILAAIERAMESGQPQSLEPLTYRDRIRSDQVRQLSPAIPPRIINVETISG</sequence>
<organism evidence="5 6">
    <name type="scientific">Kushneria phosphatilytica</name>
    <dbReference type="NCBI Taxonomy" id="657387"/>
    <lineage>
        <taxon>Bacteria</taxon>
        <taxon>Pseudomonadati</taxon>
        <taxon>Pseudomonadota</taxon>
        <taxon>Gammaproteobacteria</taxon>
        <taxon>Oceanospirillales</taxon>
        <taxon>Halomonadaceae</taxon>
        <taxon>Kushneria</taxon>
    </lineage>
</organism>
<dbReference type="Pfam" id="PF01408">
    <property type="entry name" value="GFO_IDH_MocA"/>
    <property type="match status" value="1"/>
</dbReference>
<name>A0A5C0ZWF7_9GAMM</name>
<evidence type="ECO:0000256" key="1">
    <source>
        <dbReference type="ARBA" id="ARBA00010928"/>
    </source>
</evidence>
<keyword evidence="2" id="KW-0560">Oxidoreductase</keyword>
<dbReference type="AlphaFoldDB" id="A0A5C0ZWF7"/>
<dbReference type="KEGG" id="kuy:FY550_03560"/>
<gene>
    <name evidence="5" type="ORF">FY550_03560</name>
</gene>
<dbReference type="InterPro" id="IPR036291">
    <property type="entry name" value="NAD(P)-bd_dom_sf"/>
</dbReference>
<dbReference type="Gene3D" id="3.40.50.720">
    <property type="entry name" value="NAD(P)-binding Rossmann-like Domain"/>
    <property type="match status" value="1"/>
</dbReference>
<dbReference type="InterPro" id="IPR008354">
    <property type="entry name" value="Glc-Fru_OxRdtase_bac"/>
</dbReference>
<dbReference type="PANTHER" id="PTHR22604:SF105">
    <property type="entry name" value="TRANS-1,2-DIHYDROBENZENE-1,2-DIOL DEHYDROGENASE"/>
    <property type="match status" value="1"/>
</dbReference>
<protein>
    <submittedName>
        <fullName evidence="5">Gfo/Idh/MocA family oxidoreductase</fullName>
    </submittedName>
</protein>
<dbReference type="InterPro" id="IPR000683">
    <property type="entry name" value="Gfo/Idh/MocA-like_OxRdtase_N"/>
</dbReference>
<dbReference type="PANTHER" id="PTHR22604">
    <property type="entry name" value="OXIDOREDUCTASES"/>
    <property type="match status" value="1"/>
</dbReference>
<dbReference type="PRINTS" id="PR01775">
    <property type="entry name" value="GLFROXRDTASE"/>
</dbReference>
<dbReference type="GO" id="GO:0000166">
    <property type="term" value="F:nucleotide binding"/>
    <property type="evidence" value="ECO:0007669"/>
    <property type="project" value="InterPro"/>
</dbReference>
<evidence type="ECO:0000259" key="3">
    <source>
        <dbReference type="Pfam" id="PF01408"/>
    </source>
</evidence>
<feature type="domain" description="Gfo/Idh/MocA-like oxidoreductase N-terminal" evidence="3">
    <location>
        <begin position="29"/>
        <end position="150"/>
    </location>
</feature>
<dbReference type="EMBL" id="CP043420">
    <property type="protein sequence ID" value="QEL10308.1"/>
    <property type="molecule type" value="Genomic_DNA"/>
</dbReference>
<dbReference type="GO" id="GO:0016491">
    <property type="term" value="F:oxidoreductase activity"/>
    <property type="evidence" value="ECO:0007669"/>
    <property type="project" value="UniProtKB-KW"/>
</dbReference>
<dbReference type="OrthoDB" id="9774191at2"/>
<dbReference type="Pfam" id="PF22725">
    <property type="entry name" value="GFO_IDH_MocA_C3"/>
    <property type="match status" value="1"/>
</dbReference>
<dbReference type="Proteomes" id="UP000322553">
    <property type="component" value="Chromosome"/>
</dbReference>
<keyword evidence="6" id="KW-1185">Reference proteome</keyword>
<accession>A0A5C0ZWF7</accession>
<dbReference type="SUPFAM" id="SSF55347">
    <property type="entry name" value="Glyceraldehyde-3-phosphate dehydrogenase-like, C-terminal domain"/>
    <property type="match status" value="1"/>
</dbReference>
<evidence type="ECO:0000259" key="4">
    <source>
        <dbReference type="Pfam" id="PF22725"/>
    </source>
</evidence>